<accession>A0A1Y2BDY8</accession>
<feature type="signal peptide" evidence="6">
    <location>
        <begin position="1"/>
        <end position="23"/>
    </location>
</feature>
<dbReference type="SMART" id="SM00364">
    <property type="entry name" value="LRR_BAC"/>
    <property type="match status" value="11"/>
</dbReference>
<dbReference type="PANTHER" id="PTHR48051:SF54">
    <property type="entry name" value="LEUCINE-RICH REPEAT-CONTAINING PROTEIN"/>
    <property type="match status" value="1"/>
</dbReference>
<evidence type="ECO:0000256" key="2">
    <source>
        <dbReference type="ARBA" id="ARBA00022669"/>
    </source>
</evidence>
<dbReference type="PANTHER" id="PTHR48051">
    <property type="match status" value="1"/>
</dbReference>
<dbReference type="InterPro" id="IPR003591">
    <property type="entry name" value="Leu-rich_rpt_typical-subtyp"/>
</dbReference>
<dbReference type="InterPro" id="IPR032675">
    <property type="entry name" value="LRR_dom_sf"/>
</dbReference>
<evidence type="ECO:0000256" key="6">
    <source>
        <dbReference type="SAM" id="SignalP"/>
    </source>
</evidence>
<evidence type="ECO:0000256" key="5">
    <source>
        <dbReference type="SAM" id="MobiDB-lite"/>
    </source>
</evidence>
<keyword evidence="4" id="KW-1015">Disulfide bond</keyword>
<feature type="compositionally biased region" description="Basic and acidic residues" evidence="5">
    <location>
        <begin position="298"/>
        <end position="316"/>
    </location>
</feature>
<dbReference type="GO" id="GO:0005737">
    <property type="term" value="C:cytoplasm"/>
    <property type="evidence" value="ECO:0007669"/>
    <property type="project" value="TreeGrafter"/>
</dbReference>
<dbReference type="PROSITE" id="PS00026">
    <property type="entry name" value="CHIT_BIND_I_1"/>
    <property type="match status" value="1"/>
</dbReference>
<proteinExistence type="predicted"/>
<dbReference type="InterPro" id="IPR050216">
    <property type="entry name" value="LRR_domain-containing"/>
</dbReference>
<feature type="disulfide bond" evidence="4">
    <location>
        <begin position="813"/>
        <end position="827"/>
    </location>
</feature>
<sequence length="879" mass="99717">MILETLLKAVSFLILFFISKVSTETVGQKCKKIKNAVKDYNINCEKSEIDDGICVEFNFKTEKLDEILESISTFDDISQLNFVCFYGRSDSFKLELNNKDIDVIAKFNNLKVLEIRSCIISEIPNIKQLNNIEDLRIINNDDLTTLPDSLDENQLKELPDCIGELKNLEILDLATNNLESIPDTIGNLSNLKYLDIRENNLREFPKNIETLTNLATIDLSDNKIDDFLPDSLNQLPKLKQIYLDDNINIKGKTLINDSLNEEDSECKYSDDYDLCMAKDIKCLHQNSDGYNFKPCTDNNKEEENKEDINDNKENNTTKKDLHTLEEDCKKFEDYVSKTKESLIDSYCNVNKKETGIECLISCDLYDEQDKVEKIYEYISFFTTLITLEINDCEIKQEQFDHISKISSLEKLRIEVSSVVLTENISQLKNLKKLILRDDQISTIPNSIGNLQNLTLLCISGNDKLSPLPDSIGNLKNLKELDISTNHLSSLPESISNLQNLKILNVMGNQLSTFPDSITNLQNLKELYLGANQLSSLPDAIKNLQNLNKFILDFNKFKTISDVIGNLKNLEILSIESNQLSSLPDVIGNLQNLKWLSLGFNKFSKLPDSIGQLKNLETLDLMDNQLTSLPETISGLQNLKELELYSNSFTKFPKNLETLSNLVNLSLGENKIDDVLPESLNQLKKNLDDNVNIKGKTLTNDSLESCYYSDKYDLCIAKDIECVNEKDDKKDDKNTKNDEQEKGEKKNDQKENKDSKKDDQETKDEKGYNTLESDNESEVETEIESDVVSDDEEDFISTNYQCGKGKGKCPHHQCCSKYGWCGYSKSHCAVMNGCQSKYGICDDTIIFVKGRCGGEYGSCPSGQCCSKYGWCGESQGYCVL</sequence>
<dbReference type="InterPro" id="IPR001611">
    <property type="entry name" value="Leu-rich_rpt"/>
</dbReference>
<dbReference type="Gene3D" id="3.80.10.10">
    <property type="entry name" value="Ribonuclease Inhibitor"/>
    <property type="match status" value="3"/>
</dbReference>
<evidence type="ECO:0000259" key="7">
    <source>
        <dbReference type="PROSITE" id="PS50941"/>
    </source>
</evidence>
<dbReference type="PROSITE" id="PS51450">
    <property type="entry name" value="LRR"/>
    <property type="match status" value="7"/>
</dbReference>
<dbReference type="SMART" id="SM00365">
    <property type="entry name" value="LRR_SD22"/>
    <property type="match status" value="12"/>
</dbReference>
<evidence type="ECO:0000256" key="3">
    <source>
        <dbReference type="ARBA" id="ARBA00022737"/>
    </source>
</evidence>
<reference evidence="8 9" key="1">
    <citation type="submission" date="2016-08" db="EMBL/GenBank/DDBJ databases">
        <title>A Parts List for Fungal Cellulosomes Revealed by Comparative Genomics.</title>
        <authorList>
            <consortium name="DOE Joint Genome Institute"/>
            <person name="Haitjema C.H."/>
            <person name="Gilmore S.P."/>
            <person name="Henske J.K."/>
            <person name="Solomon K.V."/>
            <person name="De Groot R."/>
            <person name="Kuo A."/>
            <person name="Mondo S.J."/>
            <person name="Salamov A.A."/>
            <person name="Labutti K."/>
            <person name="Zhao Z."/>
            <person name="Chiniquy J."/>
            <person name="Barry K."/>
            <person name="Brewer H.M."/>
            <person name="Purvine S.O."/>
            <person name="Wright A.T."/>
            <person name="Boxma B."/>
            <person name="Van Alen T."/>
            <person name="Hackstein J.H."/>
            <person name="Baker S.E."/>
            <person name="Grigoriev I.V."/>
            <person name="O'Malley M.A."/>
        </authorList>
    </citation>
    <scope>NUCLEOTIDE SEQUENCE [LARGE SCALE GENOMIC DNA]</scope>
    <source>
        <strain evidence="8 9">G1</strain>
    </source>
</reference>
<dbReference type="Proteomes" id="UP000193920">
    <property type="component" value="Unassembled WGS sequence"/>
</dbReference>
<dbReference type="SMART" id="SM00270">
    <property type="entry name" value="ChtBD1"/>
    <property type="match status" value="2"/>
</dbReference>
<dbReference type="Pfam" id="PF23598">
    <property type="entry name" value="LRR_14"/>
    <property type="match status" value="2"/>
</dbReference>
<feature type="disulfide bond" evidence="4">
    <location>
        <begin position="863"/>
        <end position="877"/>
    </location>
</feature>
<dbReference type="OrthoDB" id="5584805at2759"/>
<comment type="caution">
    <text evidence="8">The sequence shown here is derived from an EMBL/GenBank/DDBJ whole genome shotgun (WGS) entry which is preliminary data.</text>
</comment>
<feature type="domain" description="Chitin-binding type-1" evidence="7">
    <location>
        <begin position="848"/>
        <end position="879"/>
    </location>
</feature>
<dbReference type="InterPro" id="IPR055414">
    <property type="entry name" value="LRR_R13L4/SHOC2-like"/>
</dbReference>
<dbReference type="EMBL" id="MCOG01000162">
    <property type="protein sequence ID" value="ORY32936.1"/>
    <property type="molecule type" value="Genomic_DNA"/>
</dbReference>
<dbReference type="STRING" id="1754190.A0A1Y2BDY8"/>
<organism evidence="8 9">
    <name type="scientific">Neocallimastix californiae</name>
    <dbReference type="NCBI Taxonomy" id="1754190"/>
    <lineage>
        <taxon>Eukaryota</taxon>
        <taxon>Fungi</taxon>
        <taxon>Fungi incertae sedis</taxon>
        <taxon>Chytridiomycota</taxon>
        <taxon>Chytridiomycota incertae sedis</taxon>
        <taxon>Neocallimastigomycetes</taxon>
        <taxon>Neocallimastigales</taxon>
        <taxon>Neocallimastigaceae</taxon>
        <taxon>Neocallimastix</taxon>
    </lineage>
</organism>
<feature type="region of interest" description="Disordered" evidence="5">
    <location>
        <begin position="726"/>
        <end position="787"/>
    </location>
</feature>
<comment type="caution">
    <text evidence="4">Lacks conserved residue(s) required for the propagation of feature annotation.</text>
</comment>
<name>A0A1Y2BDY8_9FUNG</name>
<feature type="compositionally biased region" description="Acidic residues" evidence="5">
    <location>
        <begin position="772"/>
        <end position="787"/>
    </location>
</feature>
<dbReference type="GO" id="GO:0008061">
    <property type="term" value="F:chitin binding"/>
    <property type="evidence" value="ECO:0007669"/>
    <property type="project" value="UniProtKB-UniRule"/>
</dbReference>
<evidence type="ECO:0000256" key="1">
    <source>
        <dbReference type="ARBA" id="ARBA00022614"/>
    </source>
</evidence>
<keyword evidence="1" id="KW-0433">Leucine-rich repeat</keyword>
<dbReference type="SUPFAM" id="SSF57016">
    <property type="entry name" value="Plant lectins/antimicrobial peptides"/>
    <property type="match status" value="1"/>
</dbReference>
<dbReference type="Pfam" id="PF13855">
    <property type="entry name" value="LRR_8"/>
    <property type="match status" value="2"/>
</dbReference>
<feature type="disulfide bond" evidence="4">
    <location>
        <begin position="808"/>
        <end position="820"/>
    </location>
</feature>
<feature type="domain" description="Chitin-binding type-1" evidence="7">
    <location>
        <begin position="798"/>
        <end position="842"/>
    </location>
</feature>
<evidence type="ECO:0000313" key="8">
    <source>
        <dbReference type="EMBL" id="ORY32936.1"/>
    </source>
</evidence>
<gene>
    <name evidence="8" type="ORF">LY90DRAFT_673432</name>
</gene>
<evidence type="ECO:0000313" key="9">
    <source>
        <dbReference type="Proteomes" id="UP000193920"/>
    </source>
</evidence>
<dbReference type="Pfam" id="PF00187">
    <property type="entry name" value="Chitin_bind_1"/>
    <property type="match status" value="1"/>
</dbReference>
<keyword evidence="2 4" id="KW-0147">Chitin-binding</keyword>
<dbReference type="PROSITE" id="PS50941">
    <property type="entry name" value="CHIT_BIND_I_2"/>
    <property type="match status" value="2"/>
</dbReference>
<keyword evidence="6" id="KW-0732">Signal</keyword>
<feature type="disulfide bond" evidence="4">
    <location>
        <begin position="858"/>
        <end position="870"/>
    </location>
</feature>
<dbReference type="InterPro" id="IPR001002">
    <property type="entry name" value="Chitin-bd_1"/>
</dbReference>
<evidence type="ECO:0000256" key="4">
    <source>
        <dbReference type="PROSITE-ProRule" id="PRU00261"/>
    </source>
</evidence>
<protein>
    <submittedName>
        <fullName evidence="8">L domain-like protein</fullName>
    </submittedName>
</protein>
<dbReference type="InterPro" id="IPR036861">
    <property type="entry name" value="Endochitinase-like_sf"/>
</dbReference>
<feature type="compositionally biased region" description="Basic and acidic residues" evidence="5">
    <location>
        <begin position="726"/>
        <end position="766"/>
    </location>
</feature>
<feature type="chain" id="PRO_5012576005" evidence="6">
    <location>
        <begin position="24"/>
        <end position="879"/>
    </location>
</feature>
<keyword evidence="3" id="KW-0677">Repeat</keyword>
<keyword evidence="9" id="KW-1185">Reference proteome</keyword>
<dbReference type="SMART" id="SM00369">
    <property type="entry name" value="LRR_TYP"/>
    <property type="match status" value="13"/>
</dbReference>
<dbReference type="InterPro" id="IPR018371">
    <property type="entry name" value="Chitin-binding_1_CS"/>
</dbReference>
<dbReference type="CDD" id="cd00035">
    <property type="entry name" value="ChtBD1"/>
    <property type="match status" value="2"/>
</dbReference>
<feature type="region of interest" description="Disordered" evidence="5">
    <location>
        <begin position="293"/>
        <end position="316"/>
    </location>
</feature>
<dbReference type="AlphaFoldDB" id="A0A1Y2BDY8"/>
<dbReference type="Pfam" id="PF00560">
    <property type="entry name" value="LRR_1"/>
    <property type="match status" value="1"/>
</dbReference>
<dbReference type="Gene3D" id="3.30.60.10">
    <property type="entry name" value="Endochitinase-like"/>
    <property type="match status" value="2"/>
</dbReference>
<dbReference type="SUPFAM" id="SSF52058">
    <property type="entry name" value="L domain-like"/>
    <property type="match status" value="2"/>
</dbReference>